<organism evidence="1 2">
    <name type="scientific">Stentor coeruleus</name>
    <dbReference type="NCBI Taxonomy" id="5963"/>
    <lineage>
        <taxon>Eukaryota</taxon>
        <taxon>Sar</taxon>
        <taxon>Alveolata</taxon>
        <taxon>Ciliophora</taxon>
        <taxon>Postciliodesmatophora</taxon>
        <taxon>Heterotrichea</taxon>
        <taxon>Heterotrichida</taxon>
        <taxon>Stentoridae</taxon>
        <taxon>Stentor</taxon>
    </lineage>
</organism>
<accession>A0A1R2BXX1</accession>
<reference evidence="1 2" key="1">
    <citation type="submission" date="2016-11" db="EMBL/GenBank/DDBJ databases">
        <title>The macronuclear genome of Stentor coeruleus: a giant cell with tiny introns.</title>
        <authorList>
            <person name="Slabodnick M."/>
            <person name="Ruby J.G."/>
            <person name="Reiff S.B."/>
            <person name="Swart E.C."/>
            <person name="Gosai S."/>
            <person name="Prabakaran S."/>
            <person name="Witkowska E."/>
            <person name="Larue G.E."/>
            <person name="Fisher S."/>
            <person name="Freeman R.M."/>
            <person name="Gunawardena J."/>
            <person name="Chu W."/>
            <person name="Stover N.A."/>
            <person name="Gregory B.D."/>
            <person name="Nowacki M."/>
            <person name="Derisi J."/>
            <person name="Roy S.W."/>
            <person name="Marshall W.F."/>
            <person name="Sood P."/>
        </authorList>
    </citation>
    <scope>NUCLEOTIDE SEQUENCE [LARGE SCALE GENOMIC DNA]</scope>
    <source>
        <strain evidence="1">WM001</strain>
    </source>
</reference>
<proteinExistence type="predicted"/>
<evidence type="ECO:0000313" key="1">
    <source>
        <dbReference type="EMBL" id="OMJ81475.1"/>
    </source>
</evidence>
<evidence type="ECO:0000313" key="2">
    <source>
        <dbReference type="Proteomes" id="UP000187209"/>
    </source>
</evidence>
<protein>
    <submittedName>
        <fullName evidence="1">Uncharacterized protein</fullName>
    </submittedName>
</protein>
<dbReference type="AlphaFoldDB" id="A0A1R2BXX1"/>
<sequence>MSSTGIILLYKKNLYRRNNATLQNWERRGSIKSFYTTEDQAGLEICINMCQKLKIAHVIIKYKDLSPAYIIAGPMSEKRAEKLNKGLQLME</sequence>
<gene>
    <name evidence="1" type="ORF">SteCoe_18039</name>
</gene>
<dbReference type="EMBL" id="MPUH01000379">
    <property type="protein sequence ID" value="OMJ81475.1"/>
    <property type="molecule type" value="Genomic_DNA"/>
</dbReference>
<name>A0A1R2BXX1_9CILI</name>
<dbReference type="Proteomes" id="UP000187209">
    <property type="component" value="Unassembled WGS sequence"/>
</dbReference>
<keyword evidence="2" id="KW-1185">Reference proteome</keyword>
<comment type="caution">
    <text evidence="1">The sequence shown here is derived from an EMBL/GenBank/DDBJ whole genome shotgun (WGS) entry which is preliminary data.</text>
</comment>